<feature type="region of interest" description="Disordered" evidence="1">
    <location>
        <begin position="79"/>
        <end position="100"/>
    </location>
</feature>
<sequence length="100" mass="11483">MTKKKKTPKTATEGYPIYAYTYFTFTLLLWELYIFIIVCRPPSFRSIGFCGRVVVSTTTYTSFVVFTLPFSKTRRSAFGFTPRNNRSGRARAQVSNGQLK</sequence>
<protein>
    <submittedName>
        <fullName evidence="3">Uncharacterized protein</fullName>
    </submittedName>
</protein>
<evidence type="ECO:0000313" key="3">
    <source>
        <dbReference type="EMBL" id="MBY71642.1"/>
    </source>
</evidence>
<evidence type="ECO:0000256" key="2">
    <source>
        <dbReference type="SAM" id="Phobius"/>
    </source>
</evidence>
<feature type="compositionally biased region" description="Polar residues" evidence="1">
    <location>
        <begin position="82"/>
        <end position="100"/>
    </location>
</feature>
<dbReference type="AlphaFoldDB" id="A0A2S2Q353"/>
<evidence type="ECO:0000256" key="1">
    <source>
        <dbReference type="SAM" id="MobiDB-lite"/>
    </source>
</evidence>
<gene>
    <name evidence="3" type="ORF">g.1483</name>
</gene>
<keyword evidence="2" id="KW-0472">Membrane</keyword>
<organism evidence="3">
    <name type="scientific">Sipha flava</name>
    <name type="common">yellow sugarcane aphid</name>
    <dbReference type="NCBI Taxonomy" id="143950"/>
    <lineage>
        <taxon>Eukaryota</taxon>
        <taxon>Metazoa</taxon>
        <taxon>Ecdysozoa</taxon>
        <taxon>Arthropoda</taxon>
        <taxon>Hexapoda</taxon>
        <taxon>Insecta</taxon>
        <taxon>Pterygota</taxon>
        <taxon>Neoptera</taxon>
        <taxon>Paraneoptera</taxon>
        <taxon>Hemiptera</taxon>
        <taxon>Sternorrhyncha</taxon>
        <taxon>Aphidomorpha</taxon>
        <taxon>Aphidoidea</taxon>
        <taxon>Aphididae</taxon>
        <taxon>Sipha</taxon>
    </lineage>
</organism>
<dbReference type="EMBL" id="GGMS01002439">
    <property type="protein sequence ID" value="MBY71642.1"/>
    <property type="molecule type" value="Transcribed_RNA"/>
</dbReference>
<reference evidence="3" key="1">
    <citation type="submission" date="2018-04" db="EMBL/GenBank/DDBJ databases">
        <title>Transcriptome assembly of Sipha flava.</title>
        <authorList>
            <person name="Scully E.D."/>
            <person name="Geib S.M."/>
            <person name="Palmer N.A."/>
            <person name="Koch K."/>
            <person name="Bradshaw J."/>
            <person name="Heng-Moss T."/>
            <person name="Sarath G."/>
        </authorList>
    </citation>
    <scope>NUCLEOTIDE SEQUENCE</scope>
</reference>
<name>A0A2S2Q353_9HEMI</name>
<accession>A0A2S2Q353</accession>
<proteinExistence type="predicted"/>
<keyword evidence="2" id="KW-1133">Transmembrane helix</keyword>
<feature type="transmembrane region" description="Helical" evidence="2">
    <location>
        <begin position="20"/>
        <end position="39"/>
    </location>
</feature>
<keyword evidence="2" id="KW-0812">Transmembrane</keyword>